<evidence type="ECO:0000256" key="1">
    <source>
        <dbReference type="ARBA" id="ARBA00007689"/>
    </source>
</evidence>
<keyword evidence="4" id="KW-1185">Reference proteome</keyword>
<dbReference type="RefSeq" id="WP_091733525.1">
    <property type="nucleotide sequence ID" value="NZ_LT629757.1"/>
</dbReference>
<dbReference type="Pfam" id="PF03795">
    <property type="entry name" value="YCII"/>
    <property type="match status" value="1"/>
</dbReference>
<accession>A0A1H1Q222</accession>
<feature type="domain" description="YCII-related" evidence="2">
    <location>
        <begin position="27"/>
        <end position="125"/>
    </location>
</feature>
<evidence type="ECO:0000313" key="4">
    <source>
        <dbReference type="Proteomes" id="UP000198859"/>
    </source>
</evidence>
<protein>
    <submittedName>
        <fullName evidence="3">Uncharacterized conserved protein</fullName>
    </submittedName>
</protein>
<dbReference type="SUPFAM" id="SSF54909">
    <property type="entry name" value="Dimeric alpha+beta barrel"/>
    <property type="match status" value="1"/>
</dbReference>
<dbReference type="AlphaFoldDB" id="A0A1H1Q222"/>
<organism evidence="3 4">
    <name type="scientific">Nocardioides scoriae</name>
    <dbReference type="NCBI Taxonomy" id="642780"/>
    <lineage>
        <taxon>Bacteria</taxon>
        <taxon>Bacillati</taxon>
        <taxon>Actinomycetota</taxon>
        <taxon>Actinomycetes</taxon>
        <taxon>Propionibacteriales</taxon>
        <taxon>Nocardioidaceae</taxon>
        <taxon>Nocardioides</taxon>
    </lineage>
</organism>
<gene>
    <name evidence="3" type="ORF">SAMN04488570_1300</name>
</gene>
<sequence>MTDTYVFLIREHDWDSDRFLPGAEEAPDLDATFGEHREFQEAVAALGARIVGGQALQHARHGGVVTPGPEGRQVEDAVWTDSPYADSSELITGFYAVECADDAQARTVAALVPTNGTVEWRKVFPTG</sequence>
<dbReference type="Proteomes" id="UP000198859">
    <property type="component" value="Chromosome I"/>
</dbReference>
<evidence type="ECO:0000259" key="2">
    <source>
        <dbReference type="Pfam" id="PF03795"/>
    </source>
</evidence>
<comment type="similarity">
    <text evidence="1">Belongs to the YciI family.</text>
</comment>
<dbReference type="OrthoDB" id="668782at2"/>
<dbReference type="EMBL" id="LT629757">
    <property type="protein sequence ID" value="SDS17528.1"/>
    <property type="molecule type" value="Genomic_DNA"/>
</dbReference>
<proteinExistence type="inferred from homology"/>
<name>A0A1H1Q222_9ACTN</name>
<evidence type="ECO:0000313" key="3">
    <source>
        <dbReference type="EMBL" id="SDS17528.1"/>
    </source>
</evidence>
<dbReference type="Gene3D" id="3.30.70.1060">
    <property type="entry name" value="Dimeric alpha+beta barrel"/>
    <property type="match status" value="1"/>
</dbReference>
<dbReference type="InterPro" id="IPR011008">
    <property type="entry name" value="Dimeric_a/b-barrel"/>
</dbReference>
<dbReference type="STRING" id="642780.SAMN04488570_1300"/>
<dbReference type="InterPro" id="IPR005545">
    <property type="entry name" value="YCII"/>
</dbReference>
<reference evidence="4" key="1">
    <citation type="submission" date="2016-10" db="EMBL/GenBank/DDBJ databases">
        <authorList>
            <person name="Varghese N."/>
            <person name="Submissions S."/>
        </authorList>
    </citation>
    <scope>NUCLEOTIDE SEQUENCE [LARGE SCALE GENOMIC DNA]</scope>
    <source>
        <strain evidence="4">DSM 22127</strain>
    </source>
</reference>